<dbReference type="GO" id="GO:0008757">
    <property type="term" value="F:S-adenosylmethionine-dependent methyltransferase activity"/>
    <property type="evidence" value="ECO:0007669"/>
    <property type="project" value="InterPro"/>
</dbReference>
<dbReference type="Gene3D" id="3.40.50.150">
    <property type="entry name" value="Vaccinia Virus protein VP39"/>
    <property type="match status" value="1"/>
</dbReference>
<dbReference type="Pfam" id="PF08241">
    <property type="entry name" value="Methyltransf_11"/>
    <property type="match status" value="1"/>
</dbReference>
<comment type="caution">
    <text evidence="2">The sequence shown here is derived from an EMBL/GenBank/DDBJ whole genome shotgun (WGS) entry which is preliminary data.</text>
</comment>
<dbReference type="EMBL" id="BARU01029980">
    <property type="protein sequence ID" value="GAH73231.1"/>
    <property type="molecule type" value="Genomic_DNA"/>
</dbReference>
<sequence length="129" mass="14960">MHHIPDVDKAVSEINRVLKPGGQIMAMLYNKDSLLYGYSIVYLRGIKEGLLGKLTMDELLARYSERKEDNPYTRVYTKVEAKAMFSQYFKSCSVEVRYNVIDLPEQRKVKVSVPDEYELGWHLIVKAVK</sequence>
<dbReference type="SUPFAM" id="SSF53335">
    <property type="entry name" value="S-adenosyl-L-methionine-dependent methyltransferases"/>
    <property type="match status" value="1"/>
</dbReference>
<reference evidence="2" key="1">
    <citation type="journal article" date="2014" name="Front. Microbiol.">
        <title>High frequency of phylogenetically diverse reductive dehalogenase-homologous genes in deep subseafloor sedimentary metagenomes.</title>
        <authorList>
            <person name="Kawai M."/>
            <person name="Futagami T."/>
            <person name="Toyoda A."/>
            <person name="Takaki Y."/>
            <person name="Nishi S."/>
            <person name="Hori S."/>
            <person name="Arai W."/>
            <person name="Tsubouchi T."/>
            <person name="Morono Y."/>
            <person name="Uchiyama I."/>
            <person name="Ito T."/>
            <person name="Fujiyama A."/>
            <person name="Inagaki F."/>
            <person name="Takami H."/>
        </authorList>
    </citation>
    <scope>NUCLEOTIDE SEQUENCE</scope>
    <source>
        <strain evidence="2">Expedition CK06-06</strain>
    </source>
</reference>
<evidence type="ECO:0000259" key="1">
    <source>
        <dbReference type="Pfam" id="PF08241"/>
    </source>
</evidence>
<feature type="domain" description="Methyltransferase type 11" evidence="1">
    <location>
        <begin position="2"/>
        <end position="25"/>
    </location>
</feature>
<accession>X1HST7</accession>
<name>X1HST7_9ZZZZ</name>
<dbReference type="InterPro" id="IPR029063">
    <property type="entry name" value="SAM-dependent_MTases_sf"/>
</dbReference>
<evidence type="ECO:0000313" key="2">
    <source>
        <dbReference type="EMBL" id="GAH73231.1"/>
    </source>
</evidence>
<gene>
    <name evidence="2" type="ORF">S03H2_47625</name>
</gene>
<dbReference type="AlphaFoldDB" id="X1HST7"/>
<proteinExistence type="predicted"/>
<protein>
    <recommendedName>
        <fullName evidence="1">Methyltransferase type 11 domain-containing protein</fullName>
    </recommendedName>
</protein>
<organism evidence="2">
    <name type="scientific">marine sediment metagenome</name>
    <dbReference type="NCBI Taxonomy" id="412755"/>
    <lineage>
        <taxon>unclassified sequences</taxon>
        <taxon>metagenomes</taxon>
        <taxon>ecological metagenomes</taxon>
    </lineage>
</organism>
<dbReference type="InterPro" id="IPR013216">
    <property type="entry name" value="Methyltransf_11"/>
</dbReference>